<gene>
    <name evidence="8" type="ORF">AZ34_02500</name>
</gene>
<protein>
    <submittedName>
        <fullName evidence="8">DSBA oxidoreductase</fullName>
    </submittedName>
</protein>
<dbReference type="OrthoDB" id="9780340at2"/>
<dbReference type="PANTHER" id="PTHR13887">
    <property type="entry name" value="GLUTATHIONE S-TRANSFERASE KAPPA"/>
    <property type="match status" value="1"/>
</dbReference>
<dbReference type="PROSITE" id="PS51352">
    <property type="entry name" value="THIOREDOXIN_2"/>
    <property type="match status" value="1"/>
</dbReference>
<dbReference type="InterPro" id="IPR013766">
    <property type="entry name" value="Thioredoxin_domain"/>
</dbReference>
<reference evidence="8 9" key="1">
    <citation type="submission" date="2014-02" db="EMBL/GenBank/DDBJ databases">
        <title>Draft Genome of Hylemonella gracilis isolated from the Niagara River.</title>
        <authorList>
            <person name="Pawlowski D.R."/>
            <person name="Koudelka G.B."/>
        </authorList>
    </citation>
    <scope>NUCLEOTIDE SEQUENCE [LARGE SCALE GENOMIC DNA]</scope>
    <source>
        <strain evidence="8 9">Niagara R</strain>
    </source>
</reference>
<organism evidence="8 9">
    <name type="scientific">Hylemonella gracilis str. Niagara R</name>
    <dbReference type="NCBI Taxonomy" id="1458275"/>
    <lineage>
        <taxon>Bacteria</taxon>
        <taxon>Pseudomonadati</taxon>
        <taxon>Pseudomonadota</taxon>
        <taxon>Betaproteobacteria</taxon>
        <taxon>Burkholderiales</taxon>
        <taxon>Comamonadaceae</taxon>
        <taxon>Hylemonella</taxon>
    </lineage>
</organism>
<dbReference type="InterPro" id="IPR012336">
    <property type="entry name" value="Thioredoxin-like_fold"/>
</dbReference>
<dbReference type="Gene3D" id="3.40.30.10">
    <property type="entry name" value="Glutaredoxin"/>
    <property type="match status" value="1"/>
</dbReference>
<accession>A0A016XE44</accession>
<evidence type="ECO:0000256" key="4">
    <source>
        <dbReference type="ARBA" id="ARBA00023157"/>
    </source>
</evidence>
<keyword evidence="3" id="KW-0560">Oxidoreductase</keyword>
<dbReference type="PANTHER" id="PTHR13887:SF14">
    <property type="entry name" value="DISULFIDE BOND FORMATION PROTEIN D"/>
    <property type="match status" value="1"/>
</dbReference>
<evidence type="ECO:0000256" key="3">
    <source>
        <dbReference type="ARBA" id="ARBA00023002"/>
    </source>
</evidence>
<keyword evidence="6" id="KW-1133">Transmembrane helix</keyword>
<evidence type="ECO:0000256" key="6">
    <source>
        <dbReference type="SAM" id="Phobius"/>
    </source>
</evidence>
<comment type="caution">
    <text evidence="8">The sequence shown here is derived from an EMBL/GenBank/DDBJ whole genome shotgun (WGS) entry which is preliminary data.</text>
</comment>
<evidence type="ECO:0000256" key="5">
    <source>
        <dbReference type="ARBA" id="ARBA00023284"/>
    </source>
</evidence>
<dbReference type="RefSeq" id="WP_035604432.1">
    <property type="nucleotide sequence ID" value="NZ_JEMG01000001.1"/>
</dbReference>
<evidence type="ECO:0000256" key="1">
    <source>
        <dbReference type="ARBA" id="ARBA00005791"/>
    </source>
</evidence>
<dbReference type="Pfam" id="PF13462">
    <property type="entry name" value="Thioredoxin_4"/>
    <property type="match status" value="1"/>
</dbReference>
<keyword evidence="4" id="KW-1015">Disulfide bond</keyword>
<evidence type="ECO:0000259" key="7">
    <source>
        <dbReference type="PROSITE" id="PS51352"/>
    </source>
</evidence>
<evidence type="ECO:0000313" key="9">
    <source>
        <dbReference type="Proteomes" id="UP000023268"/>
    </source>
</evidence>
<dbReference type="GO" id="GO:0016491">
    <property type="term" value="F:oxidoreductase activity"/>
    <property type="evidence" value="ECO:0007669"/>
    <property type="project" value="UniProtKB-KW"/>
</dbReference>
<dbReference type="eggNOG" id="COG1651">
    <property type="taxonomic scope" value="Bacteria"/>
</dbReference>
<evidence type="ECO:0000256" key="2">
    <source>
        <dbReference type="ARBA" id="ARBA00022729"/>
    </source>
</evidence>
<dbReference type="InterPro" id="IPR036249">
    <property type="entry name" value="Thioredoxin-like_sf"/>
</dbReference>
<sequence>MTRRTVIVILTAFIAVAAFVTAVFLYQRHERQQAVQQAAAQFGVMVRSHSPVVGPIAAPVTIVEFFDPACEACRAFYPYVKQILAEWPREVRLVIRYVPFHREPSVIGVQILEAARAQGRFEPMMEALLQSQPVWASHSAPTADRAWQFARAAGLDMEKARAHVASGDVEKVLKQDVADLTAVGVRATPTFFVNGKPLSEPDPRVLRELVKSEVERSRKAP</sequence>
<dbReference type="STRING" id="1458275.AZ34_02500"/>
<name>A0A016XE44_9BURK</name>
<dbReference type="Proteomes" id="UP000023268">
    <property type="component" value="Unassembled WGS sequence"/>
</dbReference>
<dbReference type="EMBL" id="JEMG01000001">
    <property type="protein sequence ID" value="EYC50056.1"/>
    <property type="molecule type" value="Genomic_DNA"/>
</dbReference>
<dbReference type="AlphaFoldDB" id="A0A016XE44"/>
<proteinExistence type="inferred from homology"/>
<evidence type="ECO:0000313" key="8">
    <source>
        <dbReference type="EMBL" id="EYC50056.1"/>
    </source>
</evidence>
<keyword evidence="6" id="KW-0472">Membrane</keyword>
<feature type="transmembrane region" description="Helical" evidence="6">
    <location>
        <begin position="6"/>
        <end position="26"/>
    </location>
</feature>
<feature type="domain" description="Thioredoxin" evidence="7">
    <location>
        <begin position="33"/>
        <end position="215"/>
    </location>
</feature>
<keyword evidence="6" id="KW-0812">Transmembrane</keyword>
<dbReference type="SUPFAM" id="SSF52833">
    <property type="entry name" value="Thioredoxin-like"/>
    <property type="match status" value="1"/>
</dbReference>
<keyword evidence="5" id="KW-0676">Redox-active center</keyword>
<comment type="similarity">
    <text evidence="1">Belongs to the thioredoxin family. DsbA subfamily.</text>
</comment>
<keyword evidence="2" id="KW-0732">Signal</keyword>